<dbReference type="Pfam" id="PF10561">
    <property type="entry name" value="C2orf69"/>
    <property type="match status" value="2"/>
</dbReference>
<proteinExistence type="predicted"/>
<dbReference type="PANTHER" id="PTHR31296">
    <property type="entry name" value="UPF0565 PROTEIN C2ORF69"/>
    <property type="match status" value="1"/>
</dbReference>
<protein>
    <submittedName>
        <fullName evidence="1">Uncharacterized protein</fullName>
    </submittedName>
</protein>
<name>A0A2C9JFB7_BIOGL</name>
<dbReference type="PANTHER" id="PTHR31296:SF1">
    <property type="entry name" value="MITOCHONDRIAL PROTEIN C2ORF69"/>
    <property type="match status" value="1"/>
</dbReference>
<accession>A0A2C9JFB7</accession>
<dbReference type="VEuPathDB" id="VectorBase:BGLAX_040031"/>
<sequence>MNGHSRCFSFYPLLAPILGIFKLKYHTKQSKIQKSFLFSLNSIFGCKLLSMDTTCSAGEDFYQQRLHQIAGDADKTNDIYVCGQKQNCKEHIIFFGGDVQDYPENMERHRDNKRYIHWNTESTAKLIHHKFPSSLVFVVKPTRMHLLTFAVYSHFFEANDFGNPTHSDNSGAIRHLNCLYNSAVKVVYSEDDEGSDIANLNVPIRLLGFSKGCTVLNQIVYELHLSDHDPVIKSFLEKVTAFYWLDGGHSGGANSHTWVTDDSALKQLALLGCDIFIHVSPYQVRDPMRKWIGQQESKFYKKLMALKAKVREKEHFESEPACIENHFKVLEVF</sequence>
<reference evidence="1" key="1">
    <citation type="submission" date="2020-05" db="UniProtKB">
        <authorList>
            <consortium name="EnsemblMetazoa"/>
        </authorList>
    </citation>
    <scope>IDENTIFICATION</scope>
    <source>
        <strain evidence="1">BB02</strain>
    </source>
</reference>
<dbReference type="Proteomes" id="UP000076420">
    <property type="component" value="Unassembled WGS sequence"/>
</dbReference>
<organism evidence="1 2">
    <name type="scientific">Biomphalaria glabrata</name>
    <name type="common">Bloodfluke planorb</name>
    <name type="synonym">Freshwater snail</name>
    <dbReference type="NCBI Taxonomy" id="6526"/>
    <lineage>
        <taxon>Eukaryota</taxon>
        <taxon>Metazoa</taxon>
        <taxon>Spiralia</taxon>
        <taxon>Lophotrochozoa</taxon>
        <taxon>Mollusca</taxon>
        <taxon>Gastropoda</taxon>
        <taxon>Heterobranchia</taxon>
        <taxon>Euthyneura</taxon>
        <taxon>Panpulmonata</taxon>
        <taxon>Hygrophila</taxon>
        <taxon>Lymnaeoidea</taxon>
        <taxon>Planorbidae</taxon>
        <taxon>Biomphalaria</taxon>
    </lineage>
</organism>
<dbReference type="AlphaFoldDB" id="A0A2C9JFB7"/>
<evidence type="ECO:0000313" key="1">
    <source>
        <dbReference type="EnsemblMetazoa" id="BGLB001738-PB"/>
    </source>
</evidence>
<dbReference type="EnsemblMetazoa" id="BGLB001738-RB">
    <property type="protein sequence ID" value="BGLB001738-PB"/>
    <property type="gene ID" value="BGLB001738"/>
</dbReference>
<gene>
    <name evidence="1" type="primary">106055778</name>
</gene>
<dbReference type="KEGG" id="bgt:106055778"/>
<dbReference type="VEuPathDB" id="VectorBase:BGLB001738"/>
<evidence type="ECO:0000313" key="2">
    <source>
        <dbReference type="Proteomes" id="UP000076420"/>
    </source>
</evidence>
<dbReference type="InterPro" id="IPR018881">
    <property type="entry name" value="C2orf69_mit"/>
</dbReference>
<dbReference type="GO" id="GO:0005739">
    <property type="term" value="C:mitochondrion"/>
    <property type="evidence" value="ECO:0007669"/>
    <property type="project" value="TreeGrafter"/>
</dbReference>